<organism evidence="2 3">
    <name type="scientific">Burkholderia aenigmatica</name>
    <dbReference type="NCBI Taxonomy" id="2015348"/>
    <lineage>
        <taxon>Bacteria</taxon>
        <taxon>Pseudomonadati</taxon>
        <taxon>Pseudomonadota</taxon>
        <taxon>Betaproteobacteria</taxon>
        <taxon>Burkholderiales</taxon>
        <taxon>Burkholderiaceae</taxon>
        <taxon>Burkholderia</taxon>
        <taxon>Burkholderia cepacia complex</taxon>
    </lineage>
</organism>
<evidence type="ECO:0000313" key="2">
    <source>
        <dbReference type="EMBL" id="OXI36905.1"/>
    </source>
</evidence>
<name>A0A228I403_9BURK</name>
<dbReference type="Proteomes" id="UP000214600">
    <property type="component" value="Unassembled WGS sequence"/>
</dbReference>
<evidence type="ECO:0000313" key="3">
    <source>
        <dbReference type="Proteomes" id="UP000214600"/>
    </source>
</evidence>
<reference evidence="2 3" key="2">
    <citation type="submission" date="2017-08" db="EMBL/GenBank/DDBJ databases">
        <title>WGS of novel Burkholderia cepaca complex species.</title>
        <authorList>
            <person name="Lipuma J."/>
            <person name="Spilker T."/>
        </authorList>
    </citation>
    <scope>NUCLEOTIDE SEQUENCE [LARGE SCALE GENOMIC DNA]</scope>
    <source>
        <strain evidence="2 3">AU17325</strain>
    </source>
</reference>
<reference evidence="3" key="1">
    <citation type="submission" date="2017-06" db="EMBL/GenBank/DDBJ databases">
        <authorList>
            <person name="LiPuma J."/>
            <person name="Spilker T."/>
        </authorList>
    </citation>
    <scope>NUCLEOTIDE SEQUENCE [LARGE SCALE GENOMIC DNA]</scope>
    <source>
        <strain evidence="3">AU17325</strain>
    </source>
</reference>
<feature type="region of interest" description="Disordered" evidence="1">
    <location>
        <begin position="1"/>
        <end position="68"/>
    </location>
</feature>
<protein>
    <submittedName>
        <fullName evidence="2">Uncharacterized protein</fullName>
    </submittedName>
</protein>
<accession>A0A228I403</accession>
<sequence>MPPARPTDTQRSRSERAPAYGTRTLYLLDTNHGTARHATRAARRRLRIPEDKRIRPRAAGAHGRQRRF</sequence>
<dbReference type="EMBL" id="NKFA01000020">
    <property type="protein sequence ID" value="OXI36905.1"/>
    <property type="molecule type" value="Genomic_DNA"/>
</dbReference>
<dbReference type="AlphaFoldDB" id="A0A228I403"/>
<gene>
    <name evidence="2" type="ORF">CFB84_32440</name>
</gene>
<proteinExistence type="predicted"/>
<dbReference type="OrthoDB" id="9034266at2"/>
<feature type="compositionally biased region" description="Basic residues" evidence="1">
    <location>
        <begin position="34"/>
        <end position="46"/>
    </location>
</feature>
<comment type="caution">
    <text evidence="2">The sequence shown here is derived from an EMBL/GenBank/DDBJ whole genome shotgun (WGS) entry which is preliminary data.</text>
</comment>
<evidence type="ECO:0000256" key="1">
    <source>
        <dbReference type="SAM" id="MobiDB-lite"/>
    </source>
</evidence>